<feature type="compositionally biased region" description="Pro residues" evidence="1">
    <location>
        <begin position="124"/>
        <end position="138"/>
    </location>
</feature>
<feature type="compositionally biased region" description="Basic and acidic residues" evidence="1">
    <location>
        <begin position="53"/>
        <end position="81"/>
    </location>
</feature>
<evidence type="ECO:0000313" key="4">
    <source>
        <dbReference type="Proteomes" id="UP000747542"/>
    </source>
</evidence>
<accession>A0A8J5J6Z4</accession>
<feature type="domain" description="TOG" evidence="2">
    <location>
        <begin position="322"/>
        <end position="529"/>
    </location>
</feature>
<evidence type="ECO:0000313" key="3">
    <source>
        <dbReference type="EMBL" id="KAG7154022.1"/>
    </source>
</evidence>
<dbReference type="PANTHER" id="PTHR21567:SF87">
    <property type="entry name" value="CRESCERIN-LIKE PROTEIN CHE-12"/>
    <property type="match status" value="1"/>
</dbReference>
<proteinExistence type="predicted"/>
<keyword evidence="4" id="KW-1185">Reference proteome</keyword>
<dbReference type="InterPro" id="IPR016024">
    <property type="entry name" value="ARM-type_fold"/>
</dbReference>
<feature type="compositionally biased region" description="Polar residues" evidence="1">
    <location>
        <begin position="108"/>
        <end position="122"/>
    </location>
</feature>
<evidence type="ECO:0000256" key="1">
    <source>
        <dbReference type="SAM" id="MobiDB-lite"/>
    </source>
</evidence>
<comment type="caution">
    <text evidence="3">The sequence shown here is derived from an EMBL/GenBank/DDBJ whole genome shotgun (WGS) entry which is preliminary data.</text>
</comment>
<dbReference type="Gene3D" id="1.25.10.10">
    <property type="entry name" value="Leucine-rich Repeat Variant"/>
    <property type="match status" value="2"/>
</dbReference>
<feature type="compositionally biased region" description="Basic and acidic residues" evidence="1">
    <location>
        <begin position="172"/>
        <end position="187"/>
    </location>
</feature>
<dbReference type="GO" id="GO:0000226">
    <property type="term" value="P:microtubule cytoskeleton organization"/>
    <property type="evidence" value="ECO:0007669"/>
    <property type="project" value="TreeGrafter"/>
</dbReference>
<dbReference type="PANTHER" id="PTHR21567">
    <property type="entry name" value="CLASP"/>
    <property type="match status" value="1"/>
</dbReference>
<dbReference type="InterPro" id="IPR034085">
    <property type="entry name" value="TOG"/>
</dbReference>
<dbReference type="Proteomes" id="UP000747542">
    <property type="component" value="Unassembled WGS sequence"/>
</dbReference>
<dbReference type="InterPro" id="IPR011989">
    <property type="entry name" value="ARM-like"/>
</dbReference>
<protein>
    <submittedName>
        <fullName evidence="3">TOG array regulator of axonemal microtubules protein 1-like</fullName>
    </submittedName>
</protein>
<dbReference type="EMBL" id="JAHLQT010045843">
    <property type="protein sequence ID" value="KAG7154022.1"/>
    <property type="molecule type" value="Genomic_DNA"/>
</dbReference>
<evidence type="ECO:0000259" key="2">
    <source>
        <dbReference type="SMART" id="SM01349"/>
    </source>
</evidence>
<dbReference type="SMART" id="SM01349">
    <property type="entry name" value="TOG"/>
    <property type="match status" value="1"/>
</dbReference>
<feature type="compositionally biased region" description="Basic and acidic residues" evidence="1">
    <location>
        <begin position="228"/>
        <end position="238"/>
    </location>
</feature>
<name>A0A8J5J6Z4_HOMAM</name>
<dbReference type="GO" id="GO:0005881">
    <property type="term" value="C:cytoplasmic microtubule"/>
    <property type="evidence" value="ECO:0007669"/>
    <property type="project" value="TreeGrafter"/>
</dbReference>
<feature type="compositionally biased region" description="Polar residues" evidence="1">
    <location>
        <begin position="82"/>
        <end position="100"/>
    </location>
</feature>
<dbReference type="AlphaFoldDB" id="A0A8J5J6Z4"/>
<gene>
    <name evidence="3" type="primary">Togaram1-L</name>
    <name evidence="3" type="ORF">Hamer_G020086</name>
</gene>
<feature type="region of interest" description="Disordered" evidence="1">
    <location>
        <begin position="1"/>
        <end position="275"/>
    </location>
</feature>
<reference evidence="3" key="1">
    <citation type="journal article" date="2021" name="Sci. Adv.">
        <title>The American lobster genome reveals insights on longevity, neural, and immune adaptations.</title>
        <authorList>
            <person name="Polinski J.M."/>
            <person name="Zimin A.V."/>
            <person name="Clark K.F."/>
            <person name="Kohn A.B."/>
            <person name="Sadowski N."/>
            <person name="Timp W."/>
            <person name="Ptitsyn A."/>
            <person name="Khanna P."/>
            <person name="Romanova D.Y."/>
            <person name="Williams P."/>
            <person name="Greenwood S.J."/>
            <person name="Moroz L.L."/>
            <person name="Walt D.R."/>
            <person name="Bodnar A.G."/>
        </authorList>
    </citation>
    <scope>NUCLEOTIDE SEQUENCE</scope>
    <source>
        <strain evidence="3">GMGI-L3</strain>
    </source>
</reference>
<dbReference type="SUPFAM" id="SSF48371">
    <property type="entry name" value="ARM repeat"/>
    <property type="match status" value="1"/>
</dbReference>
<sequence>MVNRSRNTPGSEKEFRHFDYESDFETDEEDPNNITLANTTLTKMKLLKKKRENLKEIERRRQERDNKRTQEERARKYRQLELQHSQDSLQPSRASSTVRPNLSYRGRNPTSIPHPNSQSNIKPSPRPSPRPSPSPNPPVQQTIPKSKSHNSNFSKSVGRGGVSTEKRHRSLERHDPHTNAAHTRETFRTPQLVKRGQPPAGGSSGNNLSNSLGSSGGTTSFTRRHQRRLPEKNSKRVEVSSNPSPGQPRLRQEKVRNFTPPDKSSPVAVGQQRPQLKHHLAPQLSAESRLVMAYNHISSPMISVGLRTSKPASSCFKAHLEPFAHPGDALKKAHQQLSSGDWENQVDGIDLLVRLNEHHPEVLQSNLHMINLELLKQAKNLRSQVSRAAIQAFTPDTNKFLQLDSHHALDALVENISPSKSIPAIIQEGLSHKNAAVRTTLARLLAYEVERLGPGRVLSGQKDITERILPAAAKLAQEGSLETRQYAKQIFQLLIQQGQFDAALKKYVSSNEIQNIQKFLDNLTSEGRTIHESARSKYGTGSRYTRTM</sequence>
<feature type="compositionally biased region" description="Low complexity" evidence="1">
    <location>
        <begin position="205"/>
        <end position="220"/>
    </location>
</feature>
<organism evidence="3 4">
    <name type="scientific">Homarus americanus</name>
    <name type="common">American lobster</name>
    <dbReference type="NCBI Taxonomy" id="6706"/>
    <lineage>
        <taxon>Eukaryota</taxon>
        <taxon>Metazoa</taxon>
        <taxon>Ecdysozoa</taxon>
        <taxon>Arthropoda</taxon>
        <taxon>Crustacea</taxon>
        <taxon>Multicrustacea</taxon>
        <taxon>Malacostraca</taxon>
        <taxon>Eumalacostraca</taxon>
        <taxon>Eucarida</taxon>
        <taxon>Decapoda</taxon>
        <taxon>Pleocyemata</taxon>
        <taxon>Astacidea</taxon>
        <taxon>Nephropoidea</taxon>
        <taxon>Nephropidae</taxon>
        <taxon>Homarus</taxon>
    </lineage>
</organism>
<dbReference type="GO" id="GO:0008017">
    <property type="term" value="F:microtubule binding"/>
    <property type="evidence" value="ECO:0007669"/>
    <property type="project" value="TreeGrafter"/>
</dbReference>
<feature type="compositionally biased region" description="Polar residues" evidence="1">
    <location>
        <begin position="1"/>
        <end position="10"/>
    </location>
</feature>
<feature type="compositionally biased region" description="Acidic residues" evidence="1">
    <location>
        <begin position="21"/>
        <end position="31"/>
    </location>
</feature>
<feature type="compositionally biased region" description="Basic and acidic residues" evidence="1">
    <location>
        <begin position="11"/>
        <end position="20"/>
    </location>
</feature>